<dbReference type="NCBIfam" id="NF001159">
    <property type="entry name" value="PRK00150.1-3"/>
    <property type="match status" value="1"/>
</dbReference>
<dbReference type="EC" id="3.5.1.88" evidence="3"/>
<dbReference type="PANTHER" id="PTHR10458:SF22">
    <property type="entry name" value="PEPTIDE DEFORMYLASE"/>
    <property type="match status" value="1"/>
</dbReference>
<evidence type="ECO:0000256" key="2">
    <source>
        <dbReference type="ARBA" id="ARBA00023004"/>
    </source>
</evidence>
<keyword evidence="2 3" id="KW-0408">Iron</keyword>
<dbReference type="GO" id="GO:0006412">
    <property type="term" value="P:translation"/>
    <property type="evidence" value="ECO:0007669"/>
    <property type="project" value="UniProtKB-UniRule"/>
</dbReference>
<feature type="binding site" evidence="3">
    <location>
        <position position="88"/>
    </location>
    <ligand>
        <name>Fe cation</name>
        <dbReference type="ChEBI" id="CHEBI:24875"/>
    </ligand>
</feature>
<dbReference type="PIRSF" id="PIRSF004749">
    <property type="entry name" value="Pep_def"/>
    <property type="match status" value="1"/>
</dbReference>
<comment type="similarity">
    <text evidence="1 3">Belongs to the polypeptide deformylase family.</text>
</comment>
<dbReference type="GO" id="GO:0042586">
    <property type="term" value="F:peptide deformylase activity"/>
    <property type="evidence" value="ECO:0007669"/>
    <property type="project" value="UniProtKB-UniRule"/>
</dbReference>
<evidence type="ECO:0000256" key="1">
    <source>
        <dbReference type="ARBA" id="ARBA00010759"/>
    </source>
</evidence>
<dbReference type="InterPro" id="IPR036821">
    <property type="entry name" value="Peptide_deformylase_sf"/>
</dbReference>
<dbReference type="Proteomes" id="UP000886723">
    <property type="component" value="Unassembled WGS sequence"/>
</dbReference>
<feature type="active site" evidence="3">
    <location>
        <position position="131"/>
    </location>
</feature>
<reference evidence="4" key="2">
    <citation type="journal article" date="2021" name="PeerJ">
        <title>Extensive microbial diversity within the chicken gut microbiome revealed by metagenomics and culture.</title>
        <authorList>
            <person name="Gilroy R."/>
            <person name="Ravi A."/>
            <person name="Getino M."/>
            <person name="Pursley I."/>
            <person name="Horton D.L."/>
            <person name="Alikhan N.F."/>
            <person name="Baker D."/>
            <person name="Gharbi K."/>
            <person name="Hall N."/>
            <person name="Watson M."/>
            <person name="Adriaenssens E.M."/>
            <person name="Foster-Nyarko E."/>
            <person name="Jarju S."/>
            <person name="Secka A."/>
            <person name="Antonio M."/>
            <person name="Oren A."/>
            <person name="Chaudhuri R.R."/>
            <person name="La Ragione R."/>
            <person name="Hildebrand F."/>
            <person name="Pallen M.J."/>
        </authorList>
    </citation>
    <scope>NUCLEOTIDE SEQUENCE</scope>
    <source>
        <strain evidence="4">ChiBcec2-4451</strain>
    </source>
</reference>
<comment type="function">
    <text evidence="3">Removes the formyl group from the N-terminal Met of newly synthesized proteins. Requires at least a dipeptide for an efficient rate of reaction. N-terminal L-methionine is a prerequisite for activity but the enzyme has broad specificity at other positions.</text>
</comment>
<comment type="caution">
    <text evidence="4">The sequence shown here is derived from an EMBL/GenBank/DDBJ whole genome shotgun (WGS) entry which is preliminary data.</text>
</comment>
<keyword evidence="3" id="KW-0479">Metal-binding</keyword>
<dbReference type="HAMAP" id="MF_00163">
    <property type="entry name" value="Pep_deformylase"/>
    <property type="match status" value="1"/>
</dbReference>
<dbReference type="CDD" id="cd00487">
    <property type="entry name" value="Pep_deformylase"/>
    <property type="match status" value="1"/>
</dbReference>
<dbReference type="PANTHER" id="PTHR10458">
    <property type="entry name" value="PEPTIDE DEFORMYLASE"/>
    <property type="match status" value="1"/>
</dbReference>
<dbReference type="GO" id="GO:0046872">
    <property type="term" value="F:metal ion binding"/>
    <property type="evidence" value="ECO:0007669"/>
    <property type="project" value="UniProtKB-KW"/>
</dbReference>
<proteinExistence type="inferred from homology"/>
<dbReference type="EMBL" id="DVON01000158">
    <property type="protein sequence ID" value="HIV12896.1"/>
    <property type="molecule type" value="Genomic_DNA"/>
</dbReference>
<keyword evidence="3" id="KW-0648">Protein biosynthesis</keyword>
<evidence type="ECO:0000256" key="3">
    <source>
        <dbReference type="HAMAP-Rule" id="MF_00163"/>
    </source>
</evidence>
<evidence type="ECO:0000313" key="5">
    <source>
        <dbReference type="Proteomes" id="UP000886723"/>
    </source>
</evidence>
<evidence type="ECO:0000313" key="4">
    <source>
        <dbReference type="EMBL" id="HIV12896.1"/>
    </source>
</evidence>
<reference evidence="4" key="1">
    <citation type="submission" date="2020-10" db="EMBL/GenBank/DDBJ databases">
        <authorList>
            <person name="Gilroy R."/>
        </authorList>
    </citation>
    <scope>NUCLEOTIDE SEQUENCE</scope>
    <source>
        <strain evidence="4">ChiBcec2-4451</strain>
    </source>
</reference>
<keyword evidence="3 4" id="KW-0378">Hydrolase</keyword>
<sequence length="158" mass="17415">MAIRKIRTMGDKILTKKCRQVEEVTPRIRQLVEDMLDTMYDACGVGLAAPQVGILKRIVVIDVGEGPLVLINPVITQTSGEQTGEEGCLSLPGKSGVVTRPNLVTVKAWNENMEEITVTGEGLLARAICHECDHLEGIMYVEHVEGEIHDVEYDSEEE</sequence>
<comment type="catalytic activity">
    <reaction evidence="3">
        <text>N-terminal N-formyl-L-methionyl-[peptide] + H2O = N-terminal L-methionyl-[peptide] + formate</text>
        <dbReference type="Rhea" id="RHEA:24420"/>
        <dbReference type="Rhea" id="RHEA-COMP:10639"/>
        <dbReference type="Rhea" id="RHEA-COMP:10640"/>
        <dbReference type="ChEBI" id="CHEBI:15377"/>
        <dbReference type="ChEBI" id="CHEBI:15740"/>
        <dbReference type="ChEBI" id="CHEBI:49298"/>
        <dbReference type="ChEBI" id="CHEBI:64731"/>
        <dbReference type="EC" id="3.5.1.88"/>
    </reaction>
</comment>
<dbReference type="PRINTS" id="PR01576">
    <property type="entry name" value="PDEFORMYLASE"/>
</dbReference>
<dbReference type="AlphaFoldDB" id="A0A9D1T666"/>
<dbReference type="SUPFAM" id="SSF56420">
    <property type="entry name" value="Peptide deformylase"/>
    <property type="match status" value="1"/>
</dbReference>
<dbReference type="Pfam" id="PF01327">
    <property type="entry name" value="Pep_deformylase"/>
    <property type="match status" value="1"/>
</dbReference>
<dbReference type="InterPro" id="IPR023635">
    <property type="entry name" value="Peptide_deformylase"/>
</dbReference>
<feature type="binding site" evidence="3">
    <location>
        <position position="134"/>
    </location>
    <ligand>
        <name>Fe cation</name>
        <dbReference type="ChEBI" id="CHEBI:24875"/>
    </ligand>
</feature>
<dbReference type="NCBIfam" id="TIGR00079">
    <property type="entry name" value="pept_deformyl"/>
    <property type="match status" value="1"/>
</dbReference>
<comment type="cofactor">
    <cofactor evidence="3">
        <name>Fe(2+)</name>
        <dbReference type="ChEBI" id="CHEBI:29033"/>
    </cofactor>
    <text evidence="3">Binds 1 Fe(2+) ion.</text>
</comment>
<gene>
    <name evidence="3 4" type="primary">def</name>
    <name evidence="4" type="ORF">IAA63_07130</name>
</gene>
<organism evidence="4 5">
    <name type="scientific">Candidatus Pullilachnospira stercoravium</name>
    <dbReference type="NCBI Taxonomy" id="2840913"/>
    <lineage>
        <taxon>Bacteria</taxon>
        <taxon>Bacillati</taxon>
        <taxon>Bacillota</taxon>
        <taxon>Clostridia</taxon>
        <taxon>Lachnospirales</taxon>
        <taxon>Lachnospiraceae</taxon>
        <taxon>Lachnospiraceae incertae sedis</taxon>
        <taxon>Candidatus Pullilachnospira</taxon>
    </lineage>
</organism>
<accession>A0A9D1T666</accession>
<name>A0A9D1T666_9FIRM</name>
<feature type="binding site" evidence="3">
    <location>
        <position position="130"/>
    </location>
    <ligand>
        <name>Fe cation</name>
        <dbReference type="ChEBI" id="CHEBI:24875"/>
    </ligand>
</feature>
<protein>
    <recommendedName>
        <fullName evidence="3">Peptide deformylase</fullName>
        <shortName evidence="3">PDF</shortName>
        <ecNumber evidence="3">3.5.1.88</ecNumber>
    </recommendedName>
    <alternativeName>
        <fullName evidence="3">Polypeptide deformylase</fullName>
    </alternativeName>
</protein>
<dbReference type="Gene3D" id="3.90.45.10">
    <property type="entry name" value="Peptide deformylase"/>
    <property type="match status" value="1"/>
</dbReference>